<dbReference type="InterPro" id="IPR013520">
    <property type="entry name" value="Ribonucl_H"/>
</dbReference>
<dbReference type="InterPro" id="IPR012337">
    <property type="entry name" value="RNaseH-like_sf"/>
</dbReference>
<reference evidence="9" key="1">
    <citation type="journal article" date="2020" name="Plant Biotechnol. J.">
        <title>The pomegranate (Punica granatum L.) draft genome dissects genetic divergence between soft- and hard-seeded cultivars.</title>
        <authorList>
            <person name="Luo X."/>
            <person name="Li H."/>
            <person name="Wu Z."/>
            <person name="Yao W."/>
            <person name="Zhao P."/>
            <person name="Cao D."/>
            <person name="Yu H."/>
            <person name="Li K."/>
            <person name="Poudel K."/>
            <person name="Zhao D."/>
            <person name="Zhang F."/>
            <person name="Xia X."/>
            <person name="Chen L."/>
            <person name="Wang Q."/>
            <person name="Jing D."/>
            <person name="Cao S."/>
        </authorList>
    </citation>
    <scope>NUCLEOTIDE SEQUENCE [LARGE SCALE GENOMIC DNA]</scope>
    <source>
        <strain evidence="9">cv. Tunisia</strain>
    </source>
</reference>
<evidence type="ECO:0000256" key="5">
    <source>
        <dbReference type="ARBA" id="ARBA00022839"/>
    </source>
</evidence>
<dbReference type="Gene3D" id="3.30.420.10">
    <property type="entry name" value="Ribonuclease H-like superfamily/Ribonuclease H"/>
    <property type="match status" value="1"/>
</dbReference>
<dbReference type="InterPro" id="IPR036397">
    <property type="entry name" value="RNaseH_sf"/>
</dbReference>
<dbReference type="CDD" id="cd06127">
    <property type="entry name" value="DEDDh"/>
    <property type="match status" value="1"/>
</dbReference>
<evidence type="ECO:0000256" key="6">
    <source>
        <dbReference type="ARBA" id="ARBA00022842"/>
    </source>
</evidence>
<evidence type="ECO:0000256" key="1">
    <source>
        <dbReference type="ARBA" id="ARBA00001946"/>
    </source>
</evidence>
<name>A0A6P8BTV0_PUNGR</name>
<proteinExistence type="inferred from homology"/>
<evidence type="ECO:0000256" key="7">
    <source>
        <dbReference type="ARBA" id="ARBA00025769"/>
    </source>
</evidence>
<dbReference type="GO" id="GO:0046872">
    <property type="term" value="F:metal ion binding"/>
    <property type="evidence" value="ECO:0007669"/>
    <property type="project" value="UniProtKB-KW"/>
</dbReference>
<keyword evidence="4" id="KW-0378">Hydrolase</keyword>
<reference evidence="10" key="2">
    <citation type="submission" date="2025-08" db="UniProtKB">
        <authorList>
            <consortium name="RefSeq"/>
        </authorList>
    </citation>
    <scope>IDENTIFICATION</scope>
    <source>
        <tissue evidence="10">Leaf</tissue>
    </source>
</reference>
<dbReference type="RefSeq" id="XP_031373625.1">
    <property type="nucleotide sequence ID" value="XM_031517765.1"/>
</dbReference>
<dbReference type="GO" id="GO:0006308">
    <property type="term" value="P:DNA catabolic process"/>
    <property type="evidence" value="ECO:0007669"/>
    <property type="project" value="TreeGrafter"/>
</dbReference>
<evidence type="ECO:0000256" key="2">
    <source>
        <dbReference type="ARBA" id="ARBA00022722"/>
    </source>
</evidence>
<evidence type="ECO:0000256" key="4">
    <source>
        <dbReference type="ARBA" id="ARBA00022801"/>
    </source>
</evidence>
<comment type="cofactor">
    <cofactor evidence="1">
        <name>Mg(2+)</name>
        <dbReference type="ChEBI" id="CHEBI:18420"/>
    </cofactor>
</comment>
<evidence type="ECO:0000313" key="10">
    <source>
        <dbReference type="RefSeq" id="XP_031373625.1"/>
    </source>
</evidence>
<dbReference type="OrthoDB" id="10250935at2759"/>
<dbReference type="FunFam" id="3.30.420.10:FF:000081">
    <property type="entry name" value="Exonuclease DPD1 chloroplastic/mitochondrial"/>
    <property type="match status" value="1"/>
</dbReference>
<protein>
    <submittedName>
        <fullName evidence="10">Exonuclease DPD1, chloroplastic/mitochondrial isoform X1</fullName>
    </submittedName>
</protein>
<evidence type="ECO:0000256" key="3">
    <source>
        <dbReference type="ARBA" id="ARBA00022723"/>
    </source>
</evidence>
<dbReference type="AlphaFoldDB" id="A0A6P8BTV0"/>
<dbReference type="GeneID" id="116188416"/>
<gene>
    <name evidence="10" type="primary">LOC116188416</name>
</gene>
<dbReference type="SUPFAM" id="SSF53098">
    <property type="entry name" value="Ribonuclease H-like"/>
    <property type="match status" value="1"/>
</dbReference>
<sequence>MGSLNDLHLISNDVALAFGSILGNARIFPGVFITCGNLIGTFSSQAQMRTVTMCFSILQFSRSGVPRFAGFWRGGFHSLSSSSRNNSNFRVVGSKTYGLEGGYRRRWIRRPASTKAEGRSKTADSNKSSNIRNEILEETVSATAAVNVNVARVTELRKIEYCDIQQNIAENKGLVSLVTIVVFDIETTGFSRENDRIIEIALRDLSGGENSTFQTLVNPQKFVANHHVHGITSRMVNRPDVPRMEDLIPILLKYVRSRQKPEGIVLFVAHNARVFDVPFLKEEFNRCNYVIPTDWHFMDTLPLSRQVVKAKGQKVSLQALREYYKIESVGSAHRAMADVNLLSIIFQRLTFDLKMSVSNILEISFAPTELNTNKKKKDSS</sequence>
<organism evidence="9 10">
    <name type="scientific">Punica granatum</name>
    <name type="common">Pomegranate</name>
    <dbReference type="NCBI Taxonomy" id="22663"/>
    <lineage>
        <taxon>Eukaryota</taxon>
        <taxon>Viridiplantae</taxon>
        <taxon>Streptophyta</taxon>
        <taxon>Embryophyta</taxon>
        <taxon>Tracheophyta</taxon>
        <taxon>Spermatophyta</taxon>
        <taxon>Magnoliopsida</taxon>
        <taxon>eudicotyledons</taxon>
        <taxon>Gunneridae</taxon>
        <taxon>Pentapetalae</taxon>
        <taxon>rosids</taxon>
        <taxon>malvids</taxon>
        <taxon>Myrtales</taxon>
        <taxon>Lythraceae</taxon>
        <taxon>Punica</taxon>
    </lineage>
</organism>
<keyword evidence="3" id="KW-0479">Metal-binding</keyword>
<evidence type="ECO:0000259" key="8">
    <source>
        <dbReference type="SMART" id="SM00479"/>
    </source>
</evidence>
<keyword evidence="5 10" id="KW-0269">Exonuclease</keyword>
<accession>A0A6P8BTV0</accession>
<dbReference type="PANTHER" id="PTHR13058">
    <property type="entry name" value="THREE PRIME REPAIR EXONUCLEASE 1, 2"/>
    <property type="match status" value="1"/>
</dbReference>
<dbReference type="Proteomes" id="UP000515151">
    <property type="component" value="Chromosome 1"/>
</dbReference>
<keyword evidence="6" id="KW-0460">Magnesium</keyword>
<evidence type="ECO:0000313" key="9">
    <source>
        <dbReference type="Proteomes" id="UP000515151"/>
    </source>
</evidence>
<comment type="similarity">
    <text evidence="7">Belongs to the exonuclease superfamily. TREX family.</text>
</comment>
<keyword evidence="2" id="KW-0540">Nuclease</keyword>
<dbReference type="Pfam" id="PF00929">
    <property type="entry name" value="RNase_T"/>
    <property type="match status" value="1"/>
</dbReference>
<keyword evidence="9" id="KW-1185">Reference proteome</keyword>
<feature type="domain" description="Exonuclease" evidence="8">
    <location>
        <begin position="179"/>
        <end position="355"/>
    </location>
</feature>
<dbReference type="SMART" id="SM00479">
    <property type="entry name" value="EXOIII"/>
    <property type="match status" value="1"/>
</dbReference>
<dbReference type="GO" id="GO:0008296">
    <property type="term" value="F:3'-5'-DNA exonuclease activity"/>
    <property type="evidence" value="ECO:0007669"/>
    <property type="project" value="TreeGrafter"/>
</dbReference>
<dbReference type="PANTHER" id="PTHR13058:SF19">
    <property type="entry name" value="LD40940P"/>
    <property type="match status" value="1"/>
</dbReference>
<dbReference type="InterPro" id="IPR040393">
    <property type="entry name" value="TREX1/2"/>
</dbReference>
<dbReference type="GO" id="GO:0003676">
    <property type="term" value="F:nucleic acid binding"/>
    <property type="evidence" value="ECO:0007669"/>
    <property type="project" value="InterPro"/>
</dbReference>
<dbReference type="GO" id="GO:0005737">
    <property type="term" value="C:cytoplasm"/>
    <property type="evidence" value="ECO:0007669"/>
    <property type="project" value="TreeGrafter"/>
</dbReference>